<dbReference type="EMBL" id="WKJJ01000001">
    <property type="protein sequence ID" value="MRV70314.1"/>
    <property type="molecule type" value="Genomic_DNA"/>
</dbReference>
<evidence type="ECO:0000313" key="3">
    <source>
        <dbReference type="EMBL" id="MRV70314.1"/>
    </source>
</evidence>
<gene>
    <name evidence="3" type="ORF">GJ700_01080</name>
</gene>
<feature type="chain" id="PRO_5031162488" description="F5/8 type C domain-containing protein" evidence="1">
    <location>
        <begin position="34"/>
        <end position="1666"/>
    </location>
</feature>
<dbReference type="InterPro" id="IPR013783">
    <property type="entry name" value="Ig-like_fold"/>
</dbReference>
<evidence type="ECO:0000256" key="1">
    <source>
        <dbReference type="SAM" id="SignalP"/>
    </source>
</evidence>
<feature type="signal peptide" evidence="1">
    <location>
        <begin position="1"/>
        <end position="33"/>
    </location>
</feature>
<keyword evidence="4" id="KW-1185">Reference proteome</keyword>
<keyword evidence="1" id="KW-0732">Signal</keyword>
<evidence type="ECO:0000313" key="4">
    <source>
        <dbReference type="Proteomes" id="UP000446768"/>
    </source>
</evidence>
<dbReference type="NCBIfam" id="NF047446">
    <property type="entry name" value="barrel_OmpL47"/>
    <property type="match status" value="2"/>
</dbReference>
<dbReference type="Pfam" id="PF05345">
    <property type="entry name" value="He_PIG"/>
    <property type="match status" value="1"/>
</dbReference>
<sequence length="1666" mass="176169">MNKNQTKRLAASVAAALAAWGLATALIPLPAQAADSIVTLATAYQPAIHETIDANGFTHPGVGLTREMLENVRTQVLAQKEPWNTHFNAMLLSANAARNVGSSNAGSDPTRPGSLAFSSQSFNSKFIADGLKAYTQALLYYITGDEVYRANAMGIIRIWGQMDPSKYAYFNDAHIHTGIPLSRMVAAAEILRYTSCQTPALEWSAQDTANFSNNLITPVIETFQHTNWRFMNQHLYPLLGAMSGYIFTGNRARYNEGVEWFTVNRTAEDQGQNGAIKPLFRLVDKNDLTGAAVTPMVQHVEMGRDQAHGGGDITNAGILARLLNAQGTKVDPVDGTASSAPDAVGPYEFLNDRILDAADYFARYMLGNETPWTPTASHTDANGTPTIVYREIAPAYRGRLSSGTWEPYYYYKYVKGVDIEQRAPYFSRMFAARTSYNWDGVDGGGDYWLFIPAAAESEGGQLLKKPIVEPYREVEDRYTVLEGEAGTMQDDTASFIRIPTTSAGTRLAVAGYGNGSKNIAFRIRTNGVATLEAFDDSIALPDTQGLWRYVSVALDAFHSLGDMLFLTVRGAGAQVDIDHINVQGANLTAPVFTDGAMDVSLVTYAGSGAAVTRSFAAADAGAGDTLTYQADNLPAGASFDTVTGAFSWTPTQAGVYSFVVTTSDGATVTSKVVKITVAGDRQGAIGAVIATYRPNTLYVTSTQNAYNAVYADTTSAAGSASDTVFLQKLATLDAAVKGLQELTPLLADGSVNYVNMFVSSTFGTAVPRLLDNTATTWSTAPGTYAPNLAHIMDFGPDFKAQASQFQMQVRASFPERIGGVAMFGSNDSENWTQLTTGLTVVSDDMQTLQVMDALKNQRFRFFKLQMVRPTYSILEVGEFRIFGTRYETVNQIAAVSMSSEQSIKKRIVPGNTVKLAFQTREAVNNVNVTVQGQPATVTTTDNLNWTATWVANAGAPAGNVKFVINYKTQAGVDAEPTLFTTDGSSLFISDQAGLINPIGLTALSDSSGRNQTDVLAQANALLDSNLATYTDFRVNGSGNGGWIKFDFKGGGLATLSRVEMIGRQDQYASRIGGTVVQGSNDNVTWTSISPGAAGSSDWQTLKISSTTPYRYIRVTNGNAWYGNMAELRMYGAVESVNMIATASLSSAQALRTRIVPGNAVKVAFTAKEAINNVSATIQGVPATVATTDNVNFTATAILPQGTAAGAVTFAINYKTQSGKDGYPGTATTDGTGLTLVDEADVIKNVTSIATLIDSTVNRTAASTLSITNALFDGNLGSSTDYRTGANNSGTAAYITFDFKAGNQATLTKVELTARQDQTARAKGTVVQGSNDNVTWTSLTPGAAATAEWQTLPASSGVPYRYLRVYNGNTWYGNLSELRLHGTVQAADATPPVTTSNTPATPVSQDTTVTFSATDNSSGVAATYFKVNGGAQQTGNAALFTADGTYALQFWSVDKAGNVEAAKNATLTIDRSAPLTSVTVNPAAPVNGWYTGDVSLGLAVAADAGSPAVATYYTVDGGARQTGNTVALSTRGVHSVSYWSVDQAGNVEPARSLAVNIGPLDLGAGVKLTQQGATLNRATGKYAGSVTVTNLTGAALAGPLRLKLNGLSAGLTLDNASGVDGGAPYVTLSGALGAGATISVPLTFSNPGRSVVGYIPALYQGNFQGWE</sequence>
<proteinExistence type="predicted"/>
<dbReference type="GO" id="GO:0005509">
    <property type="term" value="F:calcium ion binding"/>
    <property type="evidence" value="ECO:0007669"/>
    <property type="project" value="InterPro"/>
</dbReference>
<dbReference type="SUPFAM" id="SSF49785">
    <property type="entry name" value="Galactose-binding domain-like"/>
    <property type="match status" value="3"/>
</dbReference>
<dbReference type="InterPro" id="IPR000421">
    <property type="entry name" value="FA58C"/>
</dbReference>
<protein>
    <recommendedName>
        <fullName evidence="2">F5/8 type C domain-containing protein</fullName>
    </recommendedName>
</protein>
<accession>A0A7X2II56</accession>
<dbReference type="InterPro" id="IPR008929">
    <property type="entry name" value="Chondroitin_lyas"/>
</dbReference>
<dbReference type="Gene3D" id="3.30.1920.20">
    <property type="match status" value="2"/>
</dbReference>
<dbReference type="Gene3D" id="2.60.120.260">
    <property type="entry name" value="Galactose-binding domain-like"/>
    <property type="match status" value="3"/>
</dbReference>
<dbReference type="RefSeq" id="WP_154370802.1">
    <property type="nucleotide sequence ID" value="NZ_WKJJ01000001.1"/>
</dbReference>
<reference evidence="3 4" key="1">
    <citation type="submission" date="2019-11" db="EMBL/GenBank/DDBJ databases">
        <title>Novel species isolated from a subtropical stream in China.</title>
        <authorList>
            <person name="Lu H."/>
        </authorList>
    </citation>
    <scope>NUCLEOTIDE SEQUENCE [LARGE SCALE GENOMIC DNA]</scope>
    <source>
        <strain evidence="3 4">FT92W</strain>
    </source>
</reference>
<dbReference type="Proteomes" id="UP000446768">
    <property type="component" value="Unassembled WGS sequence"/>
</dbReference>
<name>A0A7X2II56_9BURK</name>
<dbReference type="Pfam" id="PF00754">
    <property type="entry name" value="F5_F8_type_C"/>
    <property type="match status" value="2"/>
</dbReference>
<evidence type="ECO:0000259" key="2">
    <source>
        <dbReference type="Pfam" id="PF00754"/>
    </source>
</evidence>
<dbReference type="InterPro" id="IPR015919">
    <property type="entry name" value="Cadherin-like_sf"/>
</dbReference>
<dbReference type="Gene3D" id="2.60.40.10">
    <property type="entry name" value="Immunoglobulins"/>
    <property type="match status" value="1"/>
</dbReference>
<dbReference type="InterPro" id="IPR058094">
    <property type="entry name" value="Ig-like_OmpL47-like"/>
</dbReference>
<feature type="domain" description="F5/8 type C" evidence="2">
    <location>
        <begin position="1013"/>
        <end position="1125"/>
    </location>
</feature>
<comment type="caution">
    <text evidence="3">The sequence shown here is derived from an EMBL/GenBank/DDBJ whole genome shotgun (WGS) entry which is preliminary data.</text>
</comment>
<dbReference type="GO" id="GO:0016020">
    <property type="term" value="C:membrane"/>
    <property type="evidence" value="ECO:0007669"/>
    <property type="project" value="InterPro"/>
</dbReference>
<dbReference type="Gene3D" id="1.50.10.100">
    <property type="entry name" value="Chondroitin AC/alginate lyase"/>
    <property type="match status" value="1"/>
</dbReference>
<feature type="domain" description="F5/8 type C" evidence="2">
    <location>
        <begin position="1267"/>
        <end position="1368"/>
    </location>
</feature>
<dbReference type="InterPro" id="IPR008979">
    <property type="entry name" value="Galactose-bd-like_sf"/>
</dbReference>
<dbReference type="SUPFAM" id="SSF48230">
    <property type="entry name" value="Chondroitin AC/alginate lyase"/>
    <property type="match status" value="1"/>
</dbReference>
<organism evidence="3 4">
    <name type="scientific">Pseudoduganella rivuli</name>
    <dbReference type="NCBI Taxonomy" id="2666085"/>
    <lineage>
        <taxon>Bacteria</taxon>
        <taxon>Pseudomonadati</taxon>
        <taxon>Pseudomonadota</taxon>
        <taxon>Betaproteobacteria</taxon>
        <taxon>Burkholderiales</taxon>
        <taxon>Oxalobacteraceae</taxon>
        <taxon>Telluria group</taxon>
        <taxon>Pseudoduganella</taxon>
    </lineage>
</organism>
<dbReference type="SUPFAM" id="SSF49313">
    <property type="entry name" value="Cadherin-like"/>
    <property type="match status" value="1"/>
</dbReference>